<sequence>MSLSTECAGPLLNARPANGERKLSAWRKPKVWAVVRQFTTIGNWLPERDDGVPLTTTRMPGSEEYQIGCRRVTQLGNAIYVEELNGIDDVTHELNYALISYPGATNPFPYSLINFQGKVIHKDVSLGNSTFIQWSGTFETEPEGKETMVNELEAWLRAAIFSLARYLQTNGTGKGNRYQV</sequence>
<dbReference type="EMBL" id="JALJOQ010000087">
    <property type="protein sequence ID" value="KAK9799796.1"/>
    <property type="molecule type" value="Genomic_DNA"/>
</dbReference>
<dbReference type="Pfam" id="PF10604">
    <property type="entry name" value="Polyketide_cyc2"/>
    <property type="match status" value="1"/>
</dbReference>
<dbReference type="Gene3D" id="3.30.530.20">
    <property type="match status" value="1"/>
</dbReference>
<gene>
    <name evidence="1" type="ORF">WJX73_010356</name>
</gene>
<evidence type="ECO:0008006" key="3">
    <source>
        <dbReference type="Google" id="ProtNLM"/>
    </source>
</evidence>
<dbReference type="PANTHER" id="PTHR39332">
    <property type="entry name" value="BLL4707 PROTEIN"/>
    <property type="match status" value="1"/>
</dbReference>
<evidence type="ECO:0000313" key="2">
    <source>
        <dbReference type="Proteomes" id="UP001465755"/>
    </source>
</evidence>
<keyword evidence="2" id="KW-1185">Reference proteome</keyword>
<dbReference type="PANTHER" id="PTHR39332:SF7">
    <property type="entry name" value="SRPBCC FAMILY PROTEIN"/>
    <property type="match status" value="1"/>
</dbReference>
<reference evidence="1 2" key="1">
    <citation type="journal article" date="2024" name="Nat. Commun.">
        <title>Phylogenomics reveals the evolutionary origins of lichenization in chlorophyte algae.</title>
        <authorList>
            <person name="Puginier C."/>
            <person name="Libourel C."/>
            <person name="Otte J."/>
            <person name="Skaloud P."/>
            <person name="Haon M."/>
            <person name="Grisel S."/>
            <person name="Petersen M."/>
            <person name="Berrin J.G."/>
            <person name="Delaux P.M."/>
            <person name="Dal Grande F."/>
            <person name="Keller J."/>
        </authorList>
    </citation>
    <scope>NUCLEOTIDE SEQUENCE [LARGE SCALE GENOMIC DNA]</scope>
    <source>
        <strain evidence="1 2">SAG 2036</strain>
    </source>
</reference>
<dbReference type="Proteomes" id="UP001465755">
    <property type="component" value="Unassembled WGS sequence"/>
</dbReference>
<comment type="caution">
    <text evidence="1">The sequence shown here is derived from an EMBL/GenBank/DDBJ whole genome shotgun (WGS) entry which is preliminary data.</text>
</comment>
<evidence type="ECO:0000313" key="1">
    <source>
        <dbReference type="EMBL" id="KAK9799796.1"/>
    </source>
</evidence>
<proteinExistence type="predicted"/>
<dbReference type="InterPro" id="IPR019587">
    <property type="entry name" value="Polyketide_cyclase/dehydratase"/>
</dbReference>
<dbReference type="AlphaFoldDB" id="A0AAW1P0I6"/>
<protein>
    <recommendedName>
        <fullName evidence="3">SRPBCC family protein</fullName>
    </recommendedName>
</protein>
<dbReference type="SUPFAM" id="SSF55961">
    <property type="entry name" value="Bet v1-like"/>
    <property type="match status" value="1"/>
</dbReference>
<name>A0AAW1P0I6_9CHLO</name>
<organism evidence="1 2">
    <name type="scientific">Symbiochloris irregularis</name>
    <dbReference type="NCBI Taxonomy" id="706552"/>
    <lineage>
        <taxon>Eukaryota</taxon>
        <taxon>Viridiplantae</taxon>
        <taxon>Chlorophyta</taxon>
        <taxon>core chlorophytes</taxon>
        <taxon>Trebouxiophyceae</taxon>
        <taxon>Trebouxiales</taxon>
        <taxon>Trebouxiaceae</taxon>
        <taxon>Symbiochloris</taxon>
    </lineage>
</organism>
<dbReference type="InterPro" id="IPR023393">
    <property type="entry name" value="START-like_dom_sf"/>
</dbReference>
<accession>A0AAW1P0I6</accession>